<evidence type="ECO:0000256" key="2">
    <source>
        <dbReference type="SAM" id="SignalP"/>
    </source>
</evidence>
<evidence type="ECO:0008006" key="5">
    <source>
        <dbReference type="Google" id="ProtNLM"/>
    </source>
</evidence>
<dbReference type="RefSeq" id="WP_146363379.1">
    <property type="nucleotide sequence ID" value="NZ_CP042261.1"/>
</dbReference>
<evidence type="ECO:0000313" key="3">
    <source>
        <dbReference type="EMBL" id="QDY68597.1"/>
    </source>
</evidence>
<keyword evidence="2" id="KW-0732">Signal</keyword>
<dbReference type="OrthoDB" id="7869561at2"/>
<protein>
    <recommendedName>
        <fullName evidence="5">Secreted protein</fullName>
    </recommendedName>
</protein>
<evidence type="ECO:0000256" key="1">
    <source>
        <dbReference type="SAM" id="Phobius"/>
    </source>
</evidence>
<dbReference type="KEGG" id="lit:FPZ52_02500"/>
<accession>A0A5B8J266</accession>
<keyword evidence="1" id="KW-0812">Transmembrane</keyword>
<keyword evidence="1" id="KW-1133">Transmembrane helix</keyword>
<proteinExistence type="predicted"/>
<sequence length="206" mass="22089">MKIRRACKQLAAVIVASVSFGGASFAATLNEADLASRQVSSDWSRPSEIVDGYDQFIGYGYGHGNEYLYFSGLRAGAQQVKLTLALPEGVNDQWSTMNLNYKTTPFQYSGFEGATPGQFQLNPNTTRETSYTISLGDEFSGALYLALHFNNGPMTYFIEAPGNTGFQPQPPTTPVPLPAGVLLLGSAVAGLGGATALKRCKSKRNQ</sequence>
<dbReference type="Proteomes" id="UP000318483">
    <property type="component" value="Chromosome"/>
</dbReference>
<feature type="chain" id="PRO_5022661018" description="Secreted protein" evidence="2">
    <location>
        <begin position="27"/>
        <end position="206"/>
    </location>
</feature>
<organism evidence="3 4">
    <name type="scientific">Qingshengfaniella alkalisoli</name>
    <dbReference type="NCBI Taxonomy" id="2599296"/>
    <lineage>
        <taxon>Bacteria</taxon>
        <taxon>Pseudomonadati</taxon>
        <taxon>Pseudomonadota</taxon>
        <taxon>Alphaproteobacteria</taxon>
        <taxon>Rhodobacterales</taxon>
        <taxon>Paracoccaceae</taxon>
        <taxon>Qingshengfaniella</taxon>
    </lineage>
</organism>
<name>A0A5B8J266_9RHOB</name>
<feature type="transmembrane region" description="Helical" evidence="1">
    <location>
        <begin position="177"/>
        <end position="197"/>
    </location>
</feature>
<gene>
    <name evidence="3" type="ORF">FPZ52_02500</name>
</gene>
<keyword evidence="4" id="KW-1185">Reference proteome</keyword>
<feature type="signal peptide" evidence="2">
    <location>
        <begin position="1"/>
        <end position="26"/>
    </location>
</feature>
<reference evidence="3 4" key="1">
    <citation type="submission" date="2019-07" db="EMBL/GenBank/DDBJ databases">
        <title>Litoreibacter alkalisoli sp. nov., isolated from saline-alkaline soil.</title>
        <authorList>
            <person name="Wang S."/>
            <person name="Xu L."/>
            <person name="Xing Y.-T."/>
            <person name="Sun J.-Q."/>
        </authorList>
    </citation>
    <scope>NUCLEOTIDE SEQUENCE [LARGE SCALE GENOMIC DNA]</scope>
    <source>
        <strain evidence="3 4">LN3S51</strain>
    </source>
</reference>
<keyword evidence="1" id="KW-0472">Membrane</keyword>
<dbReference type="EMBL" id="CP042261">
    <property type="protein sequence ID" value="QDY68597.1"/>
    <property type="molecule type" value="Genomic_DNA"/>
</dbReference>
<evidence type="ECO:0000313" key="4">
    <source>
        <dbReference type="Proteomes" id="UP000318483"/>
    </source>
</evidence>
<dbReference type="AlphaFoldDB" id="A0A5B8J266"/>